<dbReference type="Proteomes" id="UP001215549">
    <property type="component" value="Chromosome"/>
</dbReference>
<organism evidence="1 3">
    <name type="scientific">Paracoccus saliphilus</name>
    <dbReference type="NCBI Taxonomy" id="405559"/>
    <lineage>
        <taxon>Bacteria</taxon>
        <taxon>Pseudomonadati</taxon>
        <taxon>Pseudomonadota</taxon>
        <taxon>Alphaproteobacteria</taxon>
        <taxon>Rhodobacterales</taxon>
        <taxon>Paracoccaceae</taxon>
        <taxon>Paracoccus</taxon>
    </lineage>
</organism>
<proteinExistence type="predicted"/>
<evidence type="ECO:0000313" key="4">
    <source>
        <dbReference type="Proteomes" id="UP001215549"/>
    </source>
</evidence>
<keyword evidence="4" id="KW-1185">Reference proteome</keyword>
<reference evidence="2 4" key="2">
    <citation type="submission" date="2021-01" db="EMBL/GenBank/DDBJ databases">
        <title>Biogeographic distribution of Paracoccus.</title>
        <authorList>
            <person name="Hollensteiner J."/>
            <person name="Leineberger J."/>
            <person name="Brinkhoff T."/>
            <person name="Daniel R."/>
        </authorList>
    </citation>
    <scope>NUCLEOTIDE SEQUENCE [LARGE SCALE GENOMIC DNA]</scope>
    <source>
        <strain evidence="2 4">DSM 18447</strain>
    </source>
</reference>
<dbReference type="Gene3D" id="4.10.410.40">
    <property type="match status" value="1"/>
</dbReference>
<accession>A0AA46A4M6</accession>
<name>A0AA46A4M6_9RHOB</name>
<sequence>MGRDRKDEQSTEHFTKMIRSTMEVPAWRALPMAAQALYPTAGSRLYISDAPTDRDGAISGAWVEIGETEALGGLGIDWETASAEVMEDCDGMPVVQTAKQSRRASPMQIILGNDPTDPGQVILWQAVKSELFYPFRLEFPDNGPNREWLALVVSLGEAFDTANAVMKLQANLIPTHNIIRSEAP</sequence>
<evidence type="ECO:0000313" key="3">
    <source>
        <dbReference type="Proteomes" id="UP000186216"/>
    </source>
</evidence>
<evidence type="ECO:0000313" key="1">
    <source>
        <dbReference type="EMBL" id="SIS65196.1"/>
    </source>
</evidence>
<evidence type="ECO:0000313" key="2">
    <source>
        <dbReference type="EMBL" id="WCR01920.1"/>
    </source>
</evidence>
<gene>
    <name evidence="2" type="ORF">JHX88_13470</name>
    <name evidence="1" type="ORF">SAMN05421772_102286</name>
</gene>
<reference evidence="1 3" key="1">
    <citation type="submission" date="2017-01" db="EMBL/GenBank/DDBJ databases">
        <authorList>
            <person name="Varghese N."/>
            <person name="Submissions S."/>
        </authorList>
    </citation>
    <scope>NUCLEOTIDE SEQUENCE [LARGE SCALE GENOMIC DNA]</scope>
    <source>
        <strain evidence="1 3">DSM 18447</strain>
    </source>
</reference>
<dbReference type="Proteomes" id="UP000186216">
    <property type="component" value="Unassembled WGS sequence"/>
</dbReference>
<dbReference type="EMBL" id="CP067140">
    <property type="protein sequence ID" value="WCR01920.1"/>
    <property type="molecule type" value="Genomic_DNA"/>
</dbReference>
<dbReference type="RefSeq" id="WP_084202852.1">
    <property type="nucleotide sequence ID" value="NZ_CP067140.1"/>
</dbReference>
<protein>
    <submittedName>
        <fullName evidence="1">Uncharacterized protein</fullName>
    </submittedName>
</protein>
<dbReference type="EMBL" id="FTOU01000002">
    <property type="protein sequence ID" value="SIS65196.1"/>
    <property type="molecule type" value="Genomic_DNA"/>
</dbReference>
<dbReference type="AlphaFoldDB" id="A0AA46A4M6"/>